<dbReference type="Gene3D" id="3.90.1140.10">
    <property type="entry name" value="Cyclic phosphodiesterase"/>
    <property type="match status" value="1"/>
</dbReference>
<reference evidence="1 2" key="1">
    <citation type="submission" date="2016-07" db="EMBL/GenBank/DDBJ databases">
        <title>Genomic analysis of zinc-resistant bacterium Mucilaginibacter pedocola TBZ30.</title>
        <authorList>
            <person name="Huang J."/>
            <person name="Tang J."/>
        </authorList>
    </citation>
    <scope>NUCLEOTIDE SEQUENCE [LARGE SCALE GENOMIC DNA]</scope>
    <source>
        <strain evidence="1 2">TBZ30</strain>
    </source>
</reference>
<dbReference type="AlphaFoldDB" id="A0A1S9PM72"/>
<sequence>MTGYADYLFLLSPPENIRHEVARYKKASVKHIGEFGGMNSPAHITINQLERQKPFMMDTAFERVENILQAMPPILLHLDGFKYFEHLHGKHTIYGYIRSTPAMEDWFALLRKNLKIKKALVPHITVVRNIPEVDFKKLWPHFHHKKLLEPFWIHELKVLQRETFGTTSGKWEPYKTIPFKNTEALAGKADWKTAQQAKADIADRKQIKLF</sequence>
<dbReference type="STRING" id="1792845.BC343_02960"/>
<organism evidence="1 2">
    <name type="scientific">Mucilaginibacter pedocola</name>
    <dbReference type="NCBI Taxonomy" id="1792845"/>
    <lineage>
        <taxon>Bacteria</taxon>
        <taxon>Pseudomonadati</taxon>
        <taxon>Bacteroidota</taxon>
        <taxon>Sphingobacteriia</taxon>
        <taxon>Sphingobacteriales</taxon>
        <taxon>Sphingobacteriaceae</taxon>
        <taxon>Mucilaginibacter</taxon>
    </lineage>
</organism>
<name>A0A1S9PM72_9SPHI</name>
<keyword evidence="2" id="KW-1185">Reference proteome</keyword>
<evidence type="ECO:0000313" key="2">
    <source>
        <dbReference type="Proteomes" id="UP000189739"/>
    </source>
</evidence>
<dbReference type="RefSeq" id="WP_078346220.1">
    <property type="nucleotide sequence ID" value="NZ_MBTF01000001.1"/>
</dbReference>
<protein>
    <recommendedName>
        <fullName evidence="3">2'-5' RNA ligase</fullName>
    </recommendedName>
</protein>
<evidence type="ECO:0008006" key="3">
    <source>
        <dbReference type="Google" id="ProtNLM"/>
    </source>
</evidence>
<dbReference type="SUPFAM" id="SSF55144">
    <property type="entry name" value="LigT-like"/>
    <property type="match status" value="1"/>
</dbReference>
<gene>
    <name evidence="1" type="ORF">BC343_02960</name>
</gene>
<evidence type="ECO:0000313" key="1">
    <source>
        <dbReference type="EMBL" id="OOQ62029.1"/>
    </source>
</evidence>
<dbReference type="OrthoDB" id="1351981at2"/>
<accession>A0A1S9PM72</accession>
<proteinExistence type="predicted"/>
<dbReference type="InterPro" id="IPR009097">
    <property type="entry name" value="Cyclic_Pdiesterase"/>
</dbReference>
<dbReference type="EMBL" id="MBTF01000001">
    <property type="protein sequence ID" value="OOQ62029.1"/>
    <property type="molecule type" value="Genomic_DNA"/>
</dbReference>
<dbReference type="Proteomes" id="UP000189739">
    <property type="component" value="Unassembled WGS sequence"/>
</dbReference>
<dbReference type="Pfam" id="PF13563">
    <property type="entry name" value="2_5_RNA_ligase2"/>
    <property type="match status" value="1"/>
</dbReference>
<comment type="caution">
    <text evidence="1">The sequence shown here is derived from an EMBL/GenBank/DDBJ whole genome shotgun (WGS) entry which is preliminary data.</text>
</comment>